<accession>A0A934PN14</accession>
<keyword evidence="2" id="KW-0238">DNA-binding</keyword>
<dbReference type="PANTHER" id="PTHR47893:SF1">
    <property type="entry name" value="REGULATORY PROTEIN PCHR"/>
    <property type="match status" value="1"/>
</dbReference>
<dbReference type="SUPFAM" id="SSF46689">
    <property type="entry name" value="Homeodomain-like"/>
    <property type="match status" value="2"/>
</dbReference>
<name>A0A934PN14_9FLAO</name>
<dbReference type="GO" id="GO:0003700">
    <property type="term" value="F:DNA-binding transcription factor activity"/>
    <property type="evidence" value="ECO:0007669"/>
    <property type="project" value="InterPro"/>
</dbReference>
<dbReference type="EMBL" id="JAEHFV010000004">
    <property type="protein sequence ID" value="MBK0370507.1"/>
    <property type="molecule type" value="Genomic_DNA"/>
</dbReference>
<dbReference type="InterPro" id="IPR009057">
    <property type="entry name" value="Homeodomain-like_sf"/>
</dbReference>
<proteinExistence type="predicted"/>
<dbReference type="RefSeq" id="WP_200106631.1">
    <property type="nucleotide sequence ID" value="NZ_JAEHFV010000004.1"/>
</dbReference>
<dbReference type="AlphaFoldDB" id="A0A934PN14"/>
<gene>
    <name evidence="5" type="ORF">I5M07_11765</name>
</gene>
<organism evidence="5 6">
    <name type="scientific">Flavobacterium agrisoli</name>
    <dbReference type="NCBI Taxonomy" id="2793066"/>
    <lineage>
        <taxon>Bacteria</taxon>
        <taxon>Pseudomonadati</taxon>
        <taxon>Bacteroidota</taxon>
        <taxon>Flavobacteriia</taxon>
        <taxon>Flavobacteriales</taxon>
        <taxon>Flavobacteriaceae</taxon>
        <taxon>Flavobacterium</taxon>
    </lineage>
</organism>
<dbReference type="Proteomes" id="UP000609172">
    <property type="component" value="Unassembled WGS sequence"/>
</dbReference>
<comment type="caution">
    <text evidence="5">The sequence shown here is derived from an EMBL/GenBank/DDBJ whole genome shotgun (WGS) entry which is preliminary data.</text>
</comment>
<keyword evidence="6" id="KW-1185">Reference proteome</keyword>
<dbReference type="PROSITE" id="PS01124">
    <property type="entry name" value="HTH_ARAC_FAMILY_2"/>
    <property type="match status" value="1"/>
</dbReference>
<dbReference type="GO" id="GO:0043565">
    <property type="term" value="F:sequence-specific DNA binding"/>
    <property type="evidence" value="ECO:0007669"/>
    <property type="project" value="InterPro"/>
</dbReference>
<dbReference type="InterPro" id="IPR053142">
    <property type="entry name" value="PchR_regulatory_protein"/>
</dbReference>
<dbReference type="PROSITE" id="PS00041">
    <property type="entry name" value="HTH_ARAC_FAMILY_1"/>
    <property type="match status" value="1"/>
</dbReference>
<evidence type="ECO:0000259" key="4">
    <source>
        <dbReference type="PROSITE" id="PS01124"/>
    </source>
</evidence>
<dbReference type="Gene3D" id="1.10.10.60">
    <property type="entry name" value="Homeodomain-like"/>
    <property type="match status" value="1"/>
</dbReference>
<dbReference type="Pfam" id="PF12833">
    <property type="entry name" value="HTH_18"/>
    <property type="match status" value="1"/>
</dbReference>
<evidence type="ECO:0000313" key="6">
    <source>
        <dbReference type="Proteomes" id="UP000609172"/>
    </source>
</evidence>
<dbReference type="PANTHER" id="PTHR47893">
    <property type="entry name" value="REGULATORY PROTEIN PCHR"/>
    <property type="match status" value="1"/>
</dbReference>
<dbReference type="SMART" id="SM00342">
    <property type="entry name" value="HTH_ARAC"/>
    <property type="match status" value="1"/>
</dbReference>
<evidence type="ECO:0000313" key="5">
    <source>
        <dbReference type="EMBL" id="MBK0370507.1"/>
    </source>
</evidence>
<evidence type="ECO:0000256" key="3">
    <source>
        <dbReference type="ARBA" id="ARBA00023163"/>
    </source>
</evidence>
<reference evidence="5" key="1">
    <citation type="submission" date="2020-12" db="EMBL/GenBank/DDBJ databases">
        <title>Bacterial novel species Flavobacterium sp. SE-1-e isolated from soil.</title>
        <authorList>
            <person name="Jung H.-Y."/>
        </authorList>
    </citation>
    <scope>NUCLEOTIDE SEQUENCE</scope>
    <source>
        <strain evidence="5">SE-1-e</strain>
    </source>
</reference>
<dbReference type="InterPro" id="IPR018060">
    <property type="entry name" value="HTH_AraC"/>
</dbReference>
<sequence>MAFKIDSNDFSEFLVVDENEGLHQPNVVVDEIKAVKYATPKGAIFFNEQSVTDELSIFQGKYQLQDDVTISGRGEAALLELHFNLSNHKIGFINPGSAKEFAAPMSGNITYLTAEDNYAKIDFKKNVVYNTFDVHLPVSLLNQYAGESAIMDHFLSSIEHNLSAALANQEIKVTANIYAVMQDIKNCFYKGLTRKIYIESKVYELIALCHYNLETEKEITLWSNADVEKIHFAAQLIRDHIDNPFTILELSRKVGINQTKLKEGFKAIYNDTVFGYLQDIRMNKARKYLTDTTLSVLEISQLSGYKSVSNFSIAFKKIYGYSPIKLRLK</sequence>
<dbReference type="InterPro" id="IPR018062">
    <property type="entry name" value="HTH_AraC-typ_CS"/>
</dbReference>
<protein>
    <submittedName>
        <fullName evidence="5">Helix-turn-helix transcriptional regulator</fullName>
    </submittedName>
</protein>
<evidence type="ECO:0000256" key="1">
    <source>
        <dbReference type="ARBA" id="ARBA00023015"/>
    </source>
</evidence>
<keyword evidence="1" id="KW-0805">Transcription regulation</keyword>
<feature type="domain" description="HTH araC/xylS-type" evidence="4">
    <location>
        <begin position="231"/>
        <end position="329"/>
    </location>
</feature>
<keyword evidence="3" id="KW-0804">Transcription</keyword>
<evidence type="ECO:0000256" key="2">
    <source>
        <dbReference type="ARBA" id="ARBA00023125"/>
    </source>
</evidence>